<proteinExistence type="predicted"/>
<accession>A0A133UF62</accession>
<evidence type="ECO:0000313" key="2">
    <source>
        <dbReference type="Proteomes" id="UP000070284"/>
    </source>
</evidence>
<dbReference type="Proteomes" id="UP000070284">
    <property type="component" value="Unassembled WGS sequence"/>
</dbReference>
<dbReference type="AlphaFoldDB" id="A0A133UF62"/>
<name>A0A133UF62_9EURY</name>
<reference evidence="1 2" key="1">
    <citation type="journal article" date="2016" name="Sci. Rep.">
        <title>Metabolic traits of an uncultured archaeal lineage -MSBL1- from brine pools of the Red Sea.</title>
        <authorList>
            <person name="Mwirichia R."/>
            <person name="Alam I."/>
            <person name="Rashid M."/>
            <person name="Vinu M."/>
            <person name="Ba-Alawi W."/>
            <person name="Anthony Kamau A."/>
            <person name="Kamanda Ngugi D."/>
            <person name="Goker M."/>
            <person name="Klenk H.P."/>
            <person name="Bajic V."/>
            <person name="Stingl U."/>
        </authorList>
    </citation>
    <scope>NUCLEOTIDE SEQUENCE [LARGE SCALE GENOMIC DNA]</scope>
    <source>
        <strain evidence="1">SCGC-AAA259E19</strain>
    </source>
</reference>
<dbReference type="EMBL" id="LHXO01000135">
    <property type="protein sequence ID" value="KXA92819.1"/>
    <property type="molecule type" value="Genomic_DNA"/>
</dbReference>
<comment type="caution">
    <text evidence="1">The sequence shown here is derived from an EMBL/GenBank/DDBJ whole genome shotgun (WGS) entry which is preliminary data.</text>
</comment>
<evidence type="ECO:0000313" key="1">
    <source>
        <dbReference type="EMBL" id="KXA92819.1"/>
    </source>
</evidence>
<feature type="non-terminal residue" evidence="1">
    <location>
        <position position="110"/>
    </location>
</feature>
<organism evidence="1 2">
    <name type="scientific">candidate division MSBL1 archaeon SCGC-AAA259E19</name>
    <dbReference type="NCBI Taxonomy" id="1698264"/>
    <lineage>
        <taxon>Archaea</taxon>
        <taxon>Methanobacteriati</taxon>
        <taxon>Methanobacteriota</taxon>
        <taxon>candidate division MSBL1</taxon>
    </lineage>
</organism>
<sequence length="110" mass="12113">MGEEVSKGKGENVGGGGGEVGSMAELIERWLGNPLFRRVLGLFTKRSAGKRRFEKILMHYAGEEVDFGLGDRVSYLLVERILDSVVSGAGIEPEEARENLKQGYWRKGLA</sequence>
<protein>
    <submittedName>
        <fullName evidence="1">Uncharacterized protein</fullName>
    </submittedName>
</protein>
<keyword evidence="2" id="KW-1185">Reference proteome</keyword>
<gene>
    <name evidence="1" type="ORF">AKJ65_07005</name>
</gene>